<keyword evidence="7" id="KW-0547">Nucleotide-binding</keyword>
<feature type="domain" description="ABC transmembrane type-1" evidence="16">
    <location>
        <begin position="706"/>
        <end position="993"/>
    </location>
</feature>
<dbReference type="Pfam" id="PF00664">
    <property type="entry name" value="ABC_membrane"/>
    <property type="match status" value="2"/>
</dbReference>
<dbReference type="PROSITE" id="PS50929">
    <property type="entry name" value="ABC_TM1F"/>
    <property type="match status" value="2"/>
</dbReference>
<evidence type="ECO:0000256" key="6">
    <source>
        <dbReference type="ARBA" id="ARBA00022737"/>
    </source>
</evidence>
<organism evidence="17 18">
    <name type="scientific">Agrilus planipennis</name>
    <name type="common">Emerald ash borer</name>
    <name type="synonym">Agrilus marcopoli</name>
    <dbReference type="NCBI Taxonomy" id="224129"/>
    <lineage>
        <taxon>Eukaryota</taxon>
        <taxon>Metazoa</taxon>
        <taxon>Ecdysozoa</taxon>
        <taxon>Arthropoda</taxon>
        <taxon>Hexapoda</taxon>
        <taxon>Insecta</taxon>
        <taxon>Pterygota</taxon>
        <taxon>Neoptera</taxon>
        <taxon>Endopterygota</taxon>
        <taxon>Coleoptera</taxon>
        <taxon>Polyphaga</taxon>
        <taxon>Elateriformia</taxon>
        <taxon>Buprestoidea</taxon>
        <taxon>Buprestidae</taxon>
        <taxon>Agrilinae</taxon>
        <taxon>Agrilus</taxon>
    </lineage>
</organism>
<dbReference type="FunCoup" id="A0A1W4WGR5">
    <property type="interactions" value="101"/>
</dbReference>
<dbReference type="FunFam" id="1.20.1560.10:FF:000018">
    <property type="entry name" value="ATP-binding cassette subfamily B member 11"/>
    <property type="match status" value="1"/>
</dbReference>
<dbReference type="RefSeq" id="XP_018319200.1">
    <property type="nucleotide sequence ID" value="XM_018463698.1"/>
</dbReference>
<dbReference type="GO" id="GO:0015421">
    <property type="term" value="F:ABC-type oligopeptide transporter activity"/>
    <property type="evidence" value="ECO:0007669"/>
    <property type="project" value="TreeGrafter"/>
</dbReference>
<dbReference type="GO" id="GO:0090374">
    <property type="term" value="P:oligopeptide export from mitochondrion"/>
    <property type="evidence" value="ECO:0007669"/>
    <property type="project" value="TreeGrafter"/>
</dbReference>
<reference evidence="18" key="1">
    <citation type="submission" date="2025-08" db="UniProtKB">
        <authorList>
            <consortium name="RefSeq"/>
        </authorList>
    </citation>
    <scope>IDENTIFICATION</scope>
    <source>
        <tissue evidence="18">Entire body</tissue>
    </source>
</reference>
<proteinExistence type="inferred from homology"/>
<dbReference type="Gene3D" id="1.20.1560.10">
    <property type="entry name" value="ABC transporter type 1, transmembrane domain"/>
    <property type="match status" value="1"/>
</dbReference>
<dbReference type="PROSITE" id="PS50893">
    <property type="entry name" value="ABC_TRANSPORTER_2"/>
    <property type="match status" value="2"/>
</dbReference>
<dbReference type="GO" id="GO:0005524">
    <property type="term" value="F:ATP binding"/>
    <property type="evidence" value="ECO:0007669"/>
    <property type="project" value="UniProtKB-KW"/>
</dbReference>
<dbReference type="InterPro" id="IPR011527">
    <property type="entry name" value="ABC1_TM_dom"/>
</dbReference>
<feature type="domain" description="ABC transporter" evidence="15">
    <location>
        <begin position="1027"/>
        <end position="1265"/>
    </location>
</feature>
<feature type="transmembrane region" description="Helical" evidence="14">
    <location>
        <begin position="932"/>
        <end position="953"/>
    </location>
</feature>
<dbReference type="CDD" id="cd18578">
    <property type="entry name" value="ABC_6TM_Pgp_ABCB1_D2_like"/>
    <property type="match status" value="1"/>
</dbReference>
<comment type="catalytic activity">
    <reaction evidence="13">
        <text>ATP + H2O + xenobioticSide 1 = ADP + phosphate + xenobioticSide 2.</text>
        <dbReference type="EC" id="7.6.2.2"/>
    </reaction>
</comment>
<dbReference type="KEGG" id="apln:108732747"/>
<dbReference type="OrthoDB" id="6500128at2759"/>
<dbReference type="CDD" id="cd18577">
    <property type="entry name" value="ABC_6TM_Pgp_ABCB1_D1_like"/>
    <property type="match status" value="1"/>
</dbReference>
<protein>
    <recommendedName>
        <fullName evidence="3">ABC-type xenobiotic transporter</fullName>
        <ecNumber evidence="3">7.6.2.2</ecNumber>
    </recommendedName>
</protein>
<evidence type="ECO:0000256" key="5">
    <source>
        <dbReference type="ARBA" id="ARBA00022692"/>
    </source>
</evidence>
<dbReference type="CTD" id="36582"/>
<dbReference type="InterPro" id="IPR003593">
    <property type="entry name" value="AAA+_ATPase"/>
</dbReference>
<feature type="transmembrane region" description="Helical" evidence="14">
    <location>
        <begin position="197"/>
        <end position="215"/>
    </location>
</feature>
<name>A0A1W4WGR5_AGRPL</name>
<evidence type="ECO:0000256" key="13">
    <source>
        <dbReference type="ARBA" id="ARBA00034018"/>
    </source>
</evidence>
<evidence type="ECO:0000313" key="18">
    <source>
        <dbReference type="RefSeq" id="XP_018319200.1"/>
    </source>
</evidence>
<evidence type="ECO:0000256" key="14">
    <source>
        <dbReference type="SAM" id="Phobius"/>
    </source>
</evidence>
<evidence type="ECO:0000256" key="8">
    <source>
        <dbReference type="ARBA" id="ARBA00022840"/>
    </source>
</evidence>
<evidence type="ECO:0000313" key="17">
    <source>
        <dbReference type="Proteomes" id="UP000192223"/>
    </source>
</evidence>
<evidence type="ECO:0000259" key="16">
    <source>
        <dbReference type="PROSITE" id="PS50929"/>
    </source>
</evidence>
<sequence length="1270" mass="139806">MKKKLEIIKENEKNGNDGIEQTTYKKNSLLEAFSDFVDTGVKQDDVPPVSFSQLYRFSTGLDKIVLIIGVLGCMGSGVCQPLNMLLFGNLAGDMATFGYAINQGNASQAVFDQFLDNVINFAIYNTIVGAVMFVSSYLSIALFNYSALRQGYKIRTLFFEKVLNQDIGWYDVNQTGDIASRMSEDLNKFEDGIGEKVAHFTHMMFTFLGCVILALVKGWELALICLTSLPVTMVCIGIIAVVTSKVAKKELDAYAMAGAIAEEVLSTIRTVIAFGGQKKELARYEEQLIFARKNNIRRSTLSGMGFGLLWFFIYASYALAFWYGVRLVLSGNGTYDVATMVTVFFSVMQGSMNFGMASPYIEAFGISRGSAAKLFYVIDNEPVINQSKSRGKELNHVKGKITFKNVKFNYPSRSNVKILQGVNLEVEPGQTVAFVGSSGCGKSTCIQMIQRFYDPSEGEILLDGENLKNINLTSLRNNFGVVGQEPVLFGTTIGENIKYGNKSATQEDIERAARKANAHGFIKKLPQGYDTLVGERGAQLSGGQKQRIAIARALVREPSVLLLDEATSALDTNSEAKVQAALDAASKSCTTIVVAHRLSTIRNANKIFVFSNGVVVEEGNHSELMEKKGHYYNLVMTQVSGPELEDLQSSKRNGVAFRQQSSVMSSEPDEDDDKIIYDDNEFEMKPSTSSLWSIIQFNAPEWWQIVIGCLASTFVGFAMPIFAILFGDILGVLSNTDEDYVRSQTNTYSLYFVVTGIVTGVSTFLQISMFSIAGEKLVERLRKELFGAMMRQEIGWFDDKKNGVGNLCARLSSEASSVQGATGQRIGTILQSIATIGLAIGLSMYYQWKLGLVALTFSPIILLAMFFHARMNHVENLEEGSSKEAAAKIAVEAVSNIRTVASLSAEKLFYQLYVSELLPYHKKSLRNIHIRALVMALARSIMFFAFACCMYYGGTLVYNEGLQYETVLKVSQALIMGTVSIANALAFTPNFQKGFKAAAQIFELLNRQPAVRDAQNASADTWDTGNINYSKIEFRYPTRPDIKVLKGLDLSIMNGKTVALVGPSGCGKSTIIQLLERFYDPANGTVNVDGTDIRTMQLRTLRSQLGIVSQEPNLFDRTIGENIAYGDNDRIVTTDEIIEAAKKANIHSFIASLPLGYDTRLGEKGTQLSGGQKQRVAIARALIRNPKVLLLDEATSALDNESEKIVQKALDDAREGRTCISIAHRLTTIKDADLICVINNGVVVEQGSHSQLMKMRGLYEKLYTMQVGGS</sequence>
<dbReference type="GO" id="GO:0097254">
    <property type="term" value="P:renal tubular secretion"/>
    <property type="evidence" value="ECO:0007669"/>
    <property type="project" value="UniProtKB-ARBA"/>
</dbReference>
<dbReference type="GO" id="GO:0017085">
    <property type="term" value="P:response to insecticide"/>
    <property type="evidence" value="ECO:0007669"/>
    <property type="project" value="UniProtKB-ARBA"/>
</dbReference>
<keyword evidence="12" id="KW-0325">Glycoprotein</keyword>
<accession>A0A1W4WGR5</accession>
<dbReference type="InterPro" id="IPR039421">
    <property type="entry name" value="Type_1_exporter"/>
</dbReference>
<dbReference type="GO" id="GO:0005743">
    <property type="term" value="C:mitochondrial inner membrane"/>
    <property type="evidence" value="ECO:0007669"/>
    <property type="project" value="TreeGrafter"/>
</dbReference>
<dbReference type="GO" id="GO:0008559">
    <property type="term" value="F:ABC-type xenobiotic transporter activity"/>
    <property type="evidence" value="ECO:0007669"/>
    <property type="project" value="UniProtKB-EC"/>
</dbReference>
<keyword evidence="10 14" id="KW-1133">Transmembrane helix</keyword>
<feature type="domain" description="ABC transporter" evidence="15">
    <location>
        <begin position="401"/>
        <end position="637"/>
    </location>
</feature>
<keyword evidence="5 14" id="KW-0812">Transmembrane</keyword>
<dbReference type="Pfam" id="PF00005">
    <property type="entry name" value="ABC_tran"/>
    <property type="match status" value="2"/>
</dbReference>
<dbReference type="SUPFAM" id="SSF52540">
    <property type="entry name" value="P-loop containing nucleoside triphosphate hydrolases"/>
    <property type="match status" value="2"/>
</dbReference>
<dbReference type="InterPro" id="IPR036640">
    <property type="entry name" value="ABC1_TM_sf"/>
</dbReference>
<comment type="similarity">
    <text evidence="2">Belongs to the ABC transporter superfamily. ABCB family. Multidrug resistance exporter (TC 3.A.1.201) subfamily.</text>
</comment>
<evidence type="ECO:0000256" key="4">
    <source>
        <dbReference type="ARBA" id="ARBA00022448"/>
    </source>
</evidence>
<keyword evidence="4" id="KW-0813">Transport</keyword>
<dbReference type="FunFam" id="1.20.1560.10:FF:000009">
    <property type="entry name" value="ABC transporter B family member 1"/>
    <property type="match status" value="1"/>
</dbReference>
<dbReference type="InterPro" id="IPR017871">
    <property type="entry name" value="ABC_transporter-like_CS"/>
</dbReference>
<dbReference type="Gene3D" id="3.40.50.300">
    <property type="entry name" value="P-loop containing nucleotide triphosphate hydrolases"/>
    <property type="match status" value="2"/>
</dbReference>
<feature type="transmembrane region" description="Helical" evidence="14">
    <location>
        <begin position="64"/>
        <end position="87"/>
    </location>
</feature>
<dbReference type="SUPFAM" id="SSF90123">
    <property type="entry name" value="ABC transporter transmembrane region"/>
    <property type="match status" value="2"/>
</dbReference>
<evidence type="ECO:0000256" key="3">
    <source>
        <dbReference type="ARBA" id="ARBA00012191"/>
    </source>
</evidence>
<keyword evidence="17" id="KW-1185">Reference proteome</keyword>
<dbReference type="GeneID" id="108732747"/>
<feature type="domain" description="ABC transmembrane type-1" evidence="16">
    <location>
        <begin position="67"/>
        <end position="364"/>
    </location>
</feature>
<feature type="transmembrane region" description="Helical" evidence="14">
    <location>
        <begin position="221"/>
        <end position="242"/>
    </location>
</feature>
<keyword evidence="6" id="KW-0677">Repeat</keyword>
<feature type="transmembrane region" description="Helical" evidence="14">
    <location>
        <begin position="301"/>
        <end position="325"/>
    </location>
</feature>
<evidence type="ECO:0000256" key="10">
    <source>
        <dbReference type="ARBA" id="ARBA00022989"/>
    </source>
</evidence>
<dbReference type="PROSITE" id="PS00211">
    <property type="entry name" value="ABC_TRANSPORTER_1"/>
    <property type="match status" value="2"/>
</dbReference>
<keyword evidence="8" id="KW-0067">ATP-binding</keyword>
<dbReference type="InterPro" id="IPR027417">
    <property type="entry name" value="P-loop_NTPase"/>
</dbReference>
<evidence type="ECO:0000256" key="7">
    <source>
        <dbReference type="ARBA" id="ARBA00022741"/>
    </source>
</evidence>
<evidence type="ECO:0000256" key="9">
    <source>
        <dbReference type="ARBA" id="ARBA00022967"/>
    </source>
</evidence>
<dbReference type="CDD" id="cd03249">
    <property type="entry name" value="ABC_MTABC3_MDL1_MDL2"/>
    <property type="match status" value="2"/>
</dbReference>
<dbReference type="InParanoid" id="A0A1W4WGR5"/>
<evidence type="ECO:0000256" key="1">
    <source>
        <dbReference type="ARBA" id="ARBA00004141"/>
    </source>
</evidence>
<evidence type="ECO:0000259" key="15">
    <source>
        <dbReference type="PROSITE" id="PS50893"/>
    </source>
</evidence>
<dbReference type="Proteomes" id="UP000192223">
    <property type="component" value="Unplaced"/>
</dbReference>
<keyword evidence="11 14" id="KW-0472">Membrane</keyword>
<feature type="transmembrane region" description="Helical" evidence="14">
    <location>
        <begin position="750"/>
        <end position="773"/>
    </location>
</feature>
<feature type="transmembrane region" description="Helical" evidence="14">
    <location>
        <begin position="852"/>
        <end position="869"/>
    </location>
</feature>
<evidence type="ECO:0000256" key="12">
    <source>
        <dbReference type="ARBA" id="ARBA00023180"/>
    </source>
</evidence>
<dbReference type="PANTHER" id="PTHR43394">
    <property type="entry name" value="ATP-DEPENDENT PERMEASE MDL1, MITOCHONDRIAL"/>
    <property type="match status" value="1"/>
</dbReference>
<comment type="subcellular location">
    <subcellularLocation>
        <location evidence="1">Membrane</location>
        <topology evidence="1">Multi-pass membrane protein</topology>
    </subcellularLocation>
</comment>
<gene>
    <name evidence="18" type="primary">LOC108732747</name>
</gene>
<dbReference type="GO" id="GO:0016887">
    <property type="term" value="F:ATP hydrolysis activity"/>
    <property type="evidence" value="ECO:0007669"/>
    <property type="project" value="InterPro"/>
</dbReference>
<dbReference type="PANTHER" id="PTHR43394:SF27">
    <property type="entry name" value="ATP-DEPENDENT TRANSLOCASE ABCB1-LIKE"/>
    <property type="match status" value="1"/>
</dbReference>
<dbReference type="FunFam" id="3.40.50.300:FF:000479">
    <property type="entry name" value="Multidrug resistance protein 1A"/>
    <property type="match status" value="2"/>
</dbReference>
<dbReference type="EC" id="7.6.2.2" evidence="3"/>
<evidence type="ECO:0000256" key="11">
    <source>
        <dbReference type="ARBA" id="ARBA00023136"/>
    </source>
</evidence>
<dbReference type="InterPro" id="IPR003439">
    <property type="entry name" value="ABC_transporter-like_ATP-bd"/>
</dbReference>
<dbReference type="STRING" id="224129.A0A1W4WGR5"/>
<feature type="transmembrane region" description="Helical" evidence="14">
    <location>
        <begin position="121"/>
        <end position="145"/>
    </location>
</feature>
<dbReference type="SMART" id="SM00382">
    <property type="entry name" value="AAA"/>
    <property type="match status" value="2"/>
</dbReference>
<evidence type="ECO:0000256" key="2">
    <source>
        <dbReference type="ARBA" id="ARBA00007577"/>
    </source>
</evidence>
<feature type="transmembrane region" description="Helical" evidence="14">
    <location>
        <begin position="705"/>
        <end position="730"/>
    </location>
</feature>
<dbReference type="AlphaFoldDB" id="A0A1W4WGR5"/>
<keyword evidence="9" id="KW-1278">Translocase</keyword>